<dbReference type="EMBL" id="VFPP01000001">
    <property type="protein sequence ID" value="TQM83256.1"/>
    <property type="molecule type" value="Genomic_DNA"/>
</dbReference>
<keyword evidence="4" id="KW-1185">Reference proteome</keyword>
<comment type="caution">
    <text evidence="3">The sequence shown here is derived from an EMBL/GenBank/DDBJ whole genome shotgun (WGS) entry which is preliminary data.</text>
</comment>
<feature type="compositionally biased region" description="Basic and acidic residues" evidence="1">
    <location>
        <begin position="150"/>
        <end position="162"/>
    </location>
</feature>
<dbReference type="OrthoDB" id="3697114at2"/>
<proteinExistence type="predicted"/>
<name>A0A543JK98_9PSEU</name>
<evidence type="ECO:0000313" key="3">
    <source>
        <dbReference type="EMBL" id="TQM83256.1"/>
    </source>
</evidence>
<accession>A0A543JK98</accession>
<sequence>MTTRPALTRSEVRALLWHYRIAGEGQPIAEEVVTAWWRELRAHTAAQCHAALASINPQRVRHTTPAEVATLAASAPVDGAPSTARPPLPRTPSDVARERARFAKAGQRGIRAVYAAMGWQRHPDTDLAGTVVCPFCRAQTGQVCRPLVRTRDGKREQRDPITRMHPSRLAKARADKAAGTTTRGGANPPASQGVSA</sequence>
<evidence type="ECO:0000256" key="1">
    <source>
        <dbReference type="SAM" id="MobiDB-lite"/>
    </source>
</evidence>
<evidence type="ECO:0000313" key="4">
    <source>
        <dbReference type="Proteomes" id="UP000316628"/>
    </source>
</evidence>
<gene>
    <name evidence="3" type="ORF">FHX81_5674</name>
</gene>
<evidence type="ECO:0000259" key="2">
    <source>
        <dbReference type="Pfam" id="PF24623"/>
    </source>
</evidence>
<dbReference type="InterPro" id="IPR056911">
    <property type="entry name" value="Phage_Znf_bind_put"/>
</dbReference>
<feature type="region of interest" description="Disordered" evidence="1">
    <location>
        <begin position="150"/>
        <end position="196"/>
    </location>
</feature>
<dbReference type="RefSeq" id="WP_141981034.1">
    <property type="nucleotide sequence ID" value="NZ_VFPP01000001.1"/>
</dbReference>
<dbReference type="Proteomes" id="UP000316628">
    <property type="component" value="Unassembled WGS sequence"/>
</dbReference>
<dbReference type="AlphaFoldDB" id="A0A543JK98"/>
<organism evidence="3 4">
    <name type="scientific">Saccharothrix saharensis</name>
    <dbReference type="NCBI Taxonomy" id="571190"/>
    <lineage>
        <taxon>Bacteria</taxon>
        <taxon>Bacillati</taxon>
        <taxon>Actinomycetota</taxon>
        <taxon>Actinomycetes</taxon>
        <taxon>Pseudonocardiales</taxon>
        <taxon>Pseudonocardiaceae</taxon>
        <taxon>Saccharothrix</taxon>
    </lineage>
</organism>
<reference evidence="3 4" key="1">
    <citation type="submission" date="2019-06" db="EMBL/GenBank/DDBJ databases">
        <title>Sequencing the genomes of 1000 actinobacteria strains.</title>
        <authorList>
            <person name="Klenk H.-P."/>
        </authorList>
    </citation>
    <scope>NUCLEOTIDE SEQUENCE [LARGE SCALE GENOMIC DNA]</scope>
    <source>
        <strain evidence="3 4">DSM 45456</strain>
    </source>
</reference>
<feature type="compositionally biased region" description="Polar residues" evidence="1">
    <location>
        <begin position="179"/>
        <end position="196"/>
    </location>
</feature>
<feature type="domain" description="DNA-binding phage zinc finger" evidence="2">
    <location>
        <begin position="119"/>
        <end position="179"/>
    </location>
</feature>
<dbReference type="Pfam" id="PF24623">
    <property type="entry name" value="Phage_zn_bind_8"/>
    <property type="match status" value="1"/>
</dbReference>
<protein>
    <recommendedName>
        <fullName evidence="2">DNA-binding phage zinc finger domain-containing protein</fullName>
    </recommendedName>
</protein>